<evidence type="ECO:0000256" key="1">
    <source>
        <dbReference type="ARBA" id="ARBA00022448"/>
    </source>
</evidence>
<dbReference type="InterPro" id="IPR050294">
    <property type="entry name" value="RnfB_subfamily"/>
</dbReference>
<dbReference type="EMBL" id="JBHSDJ010000024">
    <property type="protein sequence ID" value="MFC4246994.1"/>
    <property type="molecule type" value="Genomic_DNA"/>
</dbReference>
<evidence type="ECO:0000256" key="5">
    <source>
        <dbReference type="ARBA" id="ARBA00023002"/>
    </source>
</evidence>
<proteinExistence type="predicted"/>
<protein>
    <submittedName>
        <fullName evidence="10">Hydrogenase iron-sulfur subunit</fullName>
    </submittedName>
</protein>
<keyword evidence="2" id="KW-0004">4Fe-4S</keyword>
<dbReference type="RefSeq" id="WP_246971097.1">
    <property type="nucleotide sequence ID" value="NZ_CP095397.1"/>
</dbReference>
<evidence type="ECO:0000256" key="2">
    <source>
        <dbReference type="ARBA" id="ARBA00022485"/>
    </source>
</evidence>
<organism evidence="10 11">
    <name type="scientific">Natribaculum luteum</name>
    <dbReference type="NCBI Taxonomy" id="1586232"/>
    <lineage>
        <taxon>Archaea</taxon>
        <taxon>Methanobacteriati</taxon>
        <taxon>Methanobacteriota</taxon>
        <taxon>Stenosarchaea group</taxon>
        <taxon>Halobacteria</taxon>
        <taxon>Halobacteriales</taxon>
        <taxon>Natrialbaceae</taxon>
        <taxon>Natribaculum</taxon>
    </lineage>
</organism>
<dbReference type="Pfam" id="PF02662">
    <property type="entry name" value="FlpD"/>
    <property type="match status" value="1"/>
</dbReference>
<keyword evidence="3" id="KW-0479">Metal-binding</keyword>
<keyword evidence="5" id="KW-0560">Oxidoreductase</keyword>
<keyword evidence="6" id="KW-0408">Iron</keyword>
<dbReference type="GO" id="GO:0051539">
    <property type="term" value="F:4 iron, 4 sulfur cluster binding"/>
    <property type="evidence" value="ECO:0007669"/>
    <property type="project" value="UniProtKB-KW"/>
</dbReference>
<keyword evidence="4" id="KW-0249">Electron transport</keyword>
<dbReference type="GeneID" id="71852194"/>
<dbReference type="PROSITE" id="PS51379">
    <property type="entry name" value="4FE4S_FER_2"/>
    <property type="match status" value="3"/>
</dbReference>
<dbReference type="GO" id="GO:0016491">
    <property type="term" value="F:oxidoreductase activity"/>
    <property type="evidence" value="ECO:0007669"/>
    <property type="project" value="UniProtKB-KW"/>
</dbReference>
<evidence type="ECO:0000259" key="9">
    <source>
        <dbReference type="PROSITE" id="PS51379"/>
    </source>
</evidence>
<gene>
    <name evidence="10" type="ORF">ACFOZ7_08275</name>
</gene>
<dbReference type="PANTHER" id="PTHR42859">
    <property type="entry name" value="OXIDOREDUCTASE"/>
    <property type="match status" value="1"/>
</dbReference>
<comment type="caution">
    <text evidence="10">The sequence shown here is derived from an EMBL/GenBank/DDBJ whole genome shotgun (WGS) entry which is preliminary data.</text>
</comment>
<dbReference type="Gene3D" id="3.30.70.20">
    <property type="match status" value="2"/>
</dbReference>
<keyword evidence="1" id="KW-0813">Transport</keyword>
<dbReference type="PANTHER" id="PTHR42859:SF10">
    <property type="entry name" value="DIMETHYLSULFOXIDE REDUCTASE CHAIN B"/>
    <property type="match status" value="1"/>
</dbReference>
<feature type="region of interest" description="Disordered" evidence="8">
    <location>
        <begin position="517"/>
        <end position="536"/>
    </location>
</feature>
<dbReference type="Pfam" id="PF00037">
    <property type="entry name" value="Fer4"/>
    <property type="match status" value="1"/>
</dbReference>
<feature type="domain" description="4Fe-4S ferredoxin-type" evidence="9">
    <location>
        <begin position="599"/>
        <end position="628"/>
    </location>
</feature>
<dbReference type="GO" id="GO:0046872">
    <property type="term" value="F:metal ion binding"/>
    <property type="evidence" value="ECO:0007669"/>
    <property type="project" value="UniProtKB-KW"/>
</dbReference>
<dbReference type="PROSITE" id="PS00198">
    <property type="entry name" value="4FE4S_FER_1"/>
    <property type="match status" value="2"/>
</dbReference>
<evidence type="ECO:0000256" key="4">
    <source>
        <dbReference type="ARBA" id="ARBA00022982"/>
    </source>
</evidence>
<dbReference type="InterPro" id="IPR003813">
    <property type="entry name" value="MvhD/FlpD"/>
</dbReference>
<dbReference type="Proteomes" id="UP001595821">
    <property type="component" value="Unassembled WGS sequence"/>
</dbReference>
<sequence>MNVGAFVCSCGGAVDVDLEAVRDGVREVDVVASSAMLCQDGREAMSTVIDEYDLDQVIATTPDPGCQRRIRAVTDDHGLHPDATVFVDHRETCGWVHDEAAATDKTARLINATQAGLQSEPVSRSVSREASDSVAVVGDADVAAALADTADVTLVADGEEFAGEEGLADVAVERGRVVDVSGSYGDFELTLEARVTAECITCMDCVREGPEGAVTEVPVDVAPDAPAGEWMDVCPTDAIDPEGVRRILEVDQVVYPDGRPRARSGVVGYYTGPVDEETIAAVESLLGGTEKPKFLDLEMDVCAAGESSQQGCNECVEACPHDAVRRSAIDEVAFDEVACQNCGACTSSCPTGATTLRDPSNERIAREVEALLESEGEEGGWLPWRGDDGIDQQVIAFVCSERASERLRAYGRKAAREDDLEYPPILPVNVPCTDAVGEAHVLHALAAGADGVAIVGCGGSCLHSGPDPKAALVDRLNRATRDLGLGERVGFFAPEPDGAEAFAEEVSTFVELTLEDSPVPAGEHEATGEIDDERPNPPFDSHGWTLESVRALLEDVDPEREEIEGLKDFGVMAVNDACTLTPTCTNLCPTDAIRRTTDGKLQFNHSRCVNCGLCEEGCPETAITMEAGLDLSLLPENRDGDAWTTVREDEMLECVRCGKPFTSVASAEKVQSEVGNLVEGIAPDADHSVFEYCDDCRSSLLFEGGGNA</sequence>
<dbReference type="InterPro" id="IPR017896">
    <property type="entry name" value="4Fe4S_Fe-S-bd"/>
</dbReference>
<dbReference type="InterPro" id="IPR017900">
    <property type="entry name" value="4Fe4S_Fe_S_CS"/>
</dbReference>
<feature type="domain" description="4Fe-4S ferredoxin-type" evidence="9">
    <location>
        <begin position="330"/>
        <end position="359"/>
    </location>
</feature>
<evidence type="ECO:0000313" key="10">
    <source>
        <dbReference type="EMBL" id="MFC4246994.1"/>
    </source>
</evidence>
<evidence type="ECO:0000256" key="8">
    <source>
        <dbReference type="SAM" id="MobiDB-lite"/>
    </source>
</evidence>
<accession>A0ABD5NY04</accession>
<evidence type="ECO:0000256" key="6">
    <source>
        <dbReference type="ARBA" id="ARBA00023004"/>
    </source>
</evidence>
<reference evidence="10 11" key="1">
    <citation type="journal article" date="2014" name="Int. J. Syst. Evol. Microbiol.">
        <title>Complete genome sequence of Corynebacterium casei LMG S-19264T (=DSM 44701T), isolated from a smear-ripened cheese.</title>
        <authorList>
            <consortium name="US DOE Joint Genome Institute (JGI-PGF)"/>
            <person name="Walter F."/>
            <person name="Albersmeier A."/>
            <person name="Kalinowski J."/>
            <person name="Ruckert C."/>
        </authorList>
    </citation>
    <scope>NUCLEOTIDE SEQUENCE [LARGE SCALE GENOMIC DNA]</scope>
    <source>
        <strain evidence="10 11">IBRC-M 10912</strain>
    </source>
</reference>
<dbReference type="AlphaFoldDB" id="A0ABD5NY04"/>
<name>A0ABD5NY04_9EURY</name>
<keyword evidence="7" id="KW-0411">Iron-sulfur</keyword>
<evidence type="ECO:0000313" key="11">
    <source>
        <dbReference type="Proteomes" id="UP001595821"/>
    </source>
</evidence>
<dbReference type="Pfam" id="PF12838">
    <property type="entry name" value="Fer4_7"/>
    <property type="match status" value="1"/>
</dbReference>
<dbReference type="SUPFAM" id="SSF54862">
    <property type="entry name" value="4Fe-4S ferredoxins"/>
    <property type="match status" value="3"/>
</dbReference>
<evidence type="ECO:0000256" key="3">
    <source>
        <dbReference type="ARBA" id="ARBA00022723"/>
    </source>
</evidence>
<feature type="domain" description="4Fe-4S ferredoxin-type" evidence="9">
    <location>
        <begin position="569"/>
        <end position="598"/>
    </location>
</feature>
<evidence type="ECO:0000256" key="7">
    <source>
        <dbReference type="ARBA" id="ARBA00023014"/>
    </source>
</evidence>